<evidence type="ECO:0000256" key="1">
    <source>
        <dbReference type="SAM" id="Phobius"/>
    </source>
</evidence>
<dbReference type="InterPro" id="IPR054911">
    <property type="entry name" value="sulf_resp_HmcD"/>
</dbReference>
<proteinExistence type="predicted"/>
<accession>A0A212J2J0</accession>
<sequence length="46" mass="5302">MGVFYSLHAFMLETKSVTYVLMGLGLIALGLFWKFLSGRDKNLRNY</sequence>
<keyword evidence="1" id="KW-1133">Transmembrane helix</keyword>
<reference evidence="2" key="1">
    <citation type="submission" date="2016-04" db="EMBL/GenBank/DDBJ databases">
        <authorList>
            <person name="Evans L.H."/>
            <person name="Alamgir A."/>
            <person name="Owens N."/>
            <person name="Weber N.D."/>
            <person name="Virtaneva K."/>
            <person name="Barbian K."/>
            <person name="Babar A."/>
            <person name="Rosenke K."/>
        </authorList>
    </citation>
    <scope>NUCLEOTIDE SEQUENCE</scope>
    <source>
        <strain evidence="2">86</strain>
    </source>
</reference>
<name>A0A212J2J0_9DELT</name>
<dbReference type="EMBL" id="FLUQ01000001">
    <property type="protein sequence ID" value="SBV93678.1"/>
    <property type="molecule type" value="Genomic_DNA"/>
</dbReference>
<dbReference type="AlphaFoldDB" id="A0A212J2J0"/>
<evidence type="ECO:0000313" key="2">
    <source>
        <dbReference type="EMBL" id="SBV93678.1"/>
    </source>
</evidence>
<feature type="transmembrane region" description="Helical" evidence="1">
    <location>
        <begin position="16"/>
        <end position="36"/>
    </location>
</feature>
<protein>
    <submittedName>
        <fullName evidence="2">Protein DVU_0533</fullName>
    </submittedName>
</protein>
<keyword evidence="1" id="KW-0472">Membrane</keyword>
<dbReference type="NCBIfam" id="NF045712">
    <property type="entry name" value="sulf_resp_HmcD"/>
    <property type="match status" value="1"/>
</dbReference>
<keyword evidence="1" id="KW-0812">Transmembrane</keyword>
<gene>
    <name evidence="2" type="ORF">KL86DPRO_10572</name>
</gene>
<organism evidence="2">
    <name type="scientific">uncultured delta proteobacterium</name>
    <dbReference type="NCBI Taxonomy" id="34034"/>
    <lineage>
        <taxon>Bacteria</taxon>
        <taxon>Deltaproteobacteria</taxon>
        <taxon>environmental samples</taxon>
    </lineage>
</organism>